<accession>U7UMH8</accession>
<dbReference type="EMBL" id="AWXA01000020">
    <property type="protein sequence ID" value="ERT60545.1"/>
    <property type="molecule type" value="Genomic_DNA"/>
</dbReference>
<reference evidence="1 2" key="1">
    <citation type="submission" date="2013-09" db="EMBL/GenBank/DDBJ databases">
        <authorList>
            <person name="Durkin A.S."/>
            <person name="Haft D.R."/>
            <person name="McCorrison J."/>
            <person name="Torralba M."/>
            <person name="Gillis M."/>
            <person name="Haft D.H."/>
            <person name="Methe B."/>
            <person name="Sutton G."/>
            <person name="Nelson K.E."/>
        </authorList>
    </citation>
    <scope>NUCLEOTIDE SEQUENCE [LARGE SCALE GENOMIC DNA]</scope>
    <source>
        <strain evidence="1 2">BV3C16-1</strain>
    </source>
</reference>
<comment type="caution">
    <text evidence="1">The sequence shown here is derived from an EMBL/GenBank/DDBJ whole genome shotgun (WGS) entry which is preliminary data.</text>
</comment>
<evidence type="ECO:0000313" key="1">
    <source>
        <dbReference type="EMBL" id="ERT60545.1"/>
    </source>
</evidence>
<name>U7UMH8_9FIRM</name>
<keyword evidence="2" id="KW-1185">Reference proteome</keyword>
<proteinExistence type="predicted"/>
<dbReference type="STRING" id="1111454.HMPREF1250_0453"/>
<organism evidence="1 2">
    <name type="scientific">Megasphaera vaginalis</name>
    <name type="common">ex Srinivasan et al. 2021</name>
    <dbReference type="NCBI Taxonomy" id="1111454"/>
    <lineage>
        <taxon>Bacteria</taxon>
        <taxon>Bacillati</taxon>
        <taxon>Bacillota</taxon>
        <taxon>Negativicutes</taxon>
        <taxon>Veillonellales</taxon>
        <taxon>Veillonellaceae</taxon>
        <taxon>Megasphaera</taxon>
    </lineage>
</organism>
<sequence>MTADSTVFLDRNVTLNTAMRRHKPFLLIFTICFYIMKDND</sequence>
<protein>
    <submittedName>
        <fullName evidence="1">Uncharacterized protein</fullName>
    </submittedName>
</protein>
<gene>
    <name evidence="1" type="ORF">HMPREF1250_0453</name>
</gene>
<dbReference type="Proteomes" id="UP000017090">
    <property type="component" value="Unassembled WGS sequence"/>
</dbReference>
<dbReference type="AlphaFoldDB" id="U7UMH8"/>
<evidence type="ECO:0000313" key="2">
    <source>
        <dbReference type="Proteomes" id="UP000017090"/>
    </source>
</evidence>